<dbReference type="HAMAP" id="MF_03102">
    <property type="entry name" value="Mdm10"/>
    <property type="match status" value="1"/>
</dbReference>
<dbReference type="GeneID" id="27685892"/>
<dbReference type="eggNOG" id="ENOG502QUN5">
    <property type="taxonomic scope" value="Eukaryota"/>
</dbReference>
<evidence type="ECO:0000256" key="1">
    <source>
        <dbReference type="ARBA" id="ARBA00022452"/>
    </source>
</evidence>
<comment type="domain">
    <text evidence="6">Lacks alpha-helical transmembrane segments, suggesting that it resides in the membrane via beta-sheet conformations similar to those predicted for other outer membrane proteins and porin.</text>
</comment>
<organism evidence="7 8">
    <name type="scientific">Spizellomyces punctatus (strain DAOM BR117)</name>
    <dbReference type="NCBI Taxonomy" id="645134"/>
    <lineage>
        <taxon>Eukaryota</taxon>
        <taxon>Fungi</taxon>
        <taxon>Fungi incertae sedis</taxon>
        <taxon>Chytridiomycota</taxon>
        <taxon>Chytridiomycota incertae sedis</taxon>
        <taxon>Chytridiomycetes</taxon>
        <taxon>Spizellomycetales</taxon>
        <taxon>Spizellomycetaceae</taxon>
        <taxon>Spizellomyces</taxon>
    </lineage>
</organism>
<comment type="subunit">
    <text evidence="6">Component of the ER-mitochondria encounter structure (ERMES) or MDM complex, composed of MMM1, MDM10, MDM12 and MDM34. Associates with the mitochondrial outer membrane sorting assembly machinery SAM(core) complex.</text>
</comment>
<dbReference type="OMA" id="VPGYRQI"/>
<dbReference type="GO" id="GO:0001401">
    <property type="term" value="C:SAM complex"/>
    <property type="evidence" value="ECO:0007669"/>
    <property type="project" value="TreeGrafter"/>
</dbReference>
<comment type="function">
    <text evidence="6">Component of the ERMES/MDM complex, which serves as a molecular tether to connect the endoplasmic reticulum and mitochondria. Components of this complex are involved in the control of mitochondrial shape and protein biogenesis and may function in phospholipid exchange. MDM10 is involved in the late assembly steps of the general translocase of the mitochondrial outer membrane (TOM complex). Functions in the TOM40-specific route of the assembly of outer membrane beta-barrel proteins, including the association of TOM40 with the receptor TOM22 and small TOM proteins. Can associate with the SAM(core) complex as well as the MDM12-MMM1 complex, both involved in late steps of the major beta-barrel assembly pathway, that is responsible for biogenesis of all outer membrane beta-barrel proteins. May act as a switch that shuttles between both complexes and channels precursor proteins into the TOM40-specific pathway. Plays a role in mitochondrial morphology and in the inheritance of mitochondria.</text>
</comment>
<comment type="subcellular location">
    <subcellularLocation>
        <location evidence="6">Mitochondrion outer membrane</location>
        <topology evidence="6">Multi-pass membrane protein</topology>
    </subcellularLocation>
    <text evidence="6">The ERMES/MDM complex localizes to a few discrete foci (around 10 per single cell), that represent mitochondria-endoplasmic reticulum junctions. These foci are often found next to mtDNA nucleoids.</text>
</comment>
<evidence type="ECO:0000313" key="8">
    <source>
        <dbReference type="Proteomes" id="UP000053201"/>
    </source>
</evidence>
<evidence type="ECO:0000313" key="7">
    <source>
        <dbReference type="EMBL" id="KND03245.1"/>
    </source>
</evidence>
<keyword evidence="8" id="KW-1185">Reference proteome</keyword>
<dbReference type="GO" id="GO:0070096">
    <property type="term" value="P:mitochondrial outer membrane translocase complex assembly"/>
    <property type="evidence" value="ECO:0007669"/>
    <property type="project" value="UniProtKB-UniRule"/>
</dbReference>
<dbReference type="GO" id="GO:0032865">
    <property type="term" value="C:ERMES complex"/>
    <property type="evidence" value="ECO:0007669"/>
    <property type="project" value="UniProtKB-UniRule"/>
</dbReference>
<dbReference type="InterPro" id="IPR023614">
    <property type="entry name" value="Porin_dom_sf"/>
</dbReference>
<proteinExistence type="inferred from homology"/>
<gene>
    <name evidence="6" type="primary">MDM10</name>
    <name evidence="7" type="ORF">SPPG_02298</name>
</gene>
<keyword evidence="2 6" id="KW-0812">Transmembrane</keyword>
<dbReference type="RefSeq" id="XP_016611284.1">
    <property type="nucleotide sequence ID" value="XM_016750588.1"/>
</dbReference>
<dbReference type="PANTHER" id="PTHR28035:SF1">
    <property type="entry name" value="MITOCHONDRIAL DISTRIBUTION AND MORPHOLOGY PROTEIN 10"/>
    <property type="match status" value="1"/>
</dbReference>
<protein>
    <recommendedName>
        <fullName evidence="6">Mitochondrial distribution and morphology protein 10</fullName>
    </recommendedName>
    <alternativeName>
        <fullName evidence="6">Mitochondrial inheritance component MDM10</fullName>
    </alternativeName>
</protein>
<accession>A0A0L0HQL2</accession>
<dbReference type="InterPro" id="IPR027539">
    <property type="entry name" value="Mdm10"/>
</dbReference>
<dbReference type="GO" id="GO:0045040">
    <property type="term" value="P:protein insertion into mitochondrial outer membrane"/>
    <property type="evidence" value="ECO:0007669"/>
    <property type="project" value="UniProtKB-UniRule"/>
</dbReference>
<dbReference type="Gene3D" id="2.40.160.10">
    <property type="entry name" value="Porin"/>
    <property type="match status" value="1"/>
</dbReference>
<dbReference type="InParanoid" id="A0A0L0HQL2"/>
<dbReference type="EMBL" id="KQ257452">
    <property type="protein sequence ID" value="KND03245.1"/>
    <property type="molecule type" value="Genomic_DNA"/>
</dbReference>
<evidence type="ECO:0000256" key="3">
    <source>
        <dbReference type="ARBA" id="ARBA00022787"/>
    </source>
</evidence>
<dbReference type="OrthoDB" id="2103793at2759"/>
<dbReference type="Proteomes" id="UP000053201">
    <property type="component" value="Unassembled WGS sequence"/>
</dbReference>
<dbReference type="AlphaFoldDB" id="A0A0L0HQL2"/>
<evidence type="ECO:0000256" key="4">
    <source>
        <dbReference type="ARBA" id="ARBA00023128"/>
    </source>
</evidence>
<dbReference type="STRING" id="645134.A0A0L0HQL2"/>
<keyword evidence="4 6" id="KW-0496">Mitochondrion</keyword>
<dbReference type="VEuPathDB" id="FungiDB:SPPG_02298"/>
<dbReference type="FunCoup" id="A0A0L0HQL2">
    <property type="interactions" value="49"/>
</dbReference>
<evidence type="ECO:0000256" key="6">
    <source>
        <dbReference type="HAMAP-Rule" id="MF_03102"/>
    </source>
</evidence>
<keyword evidence="3 6" id="KW-1000">Mitochondrion outer membrane</keyword>
<evidence type="ECO:0000256" key="5">
    <source>
        <dbReference type="ARBA" id="ARBA00023136"/>
    </source>
</evidence>
<dbReference type="GO" id="GO:0051654">
    <property type="term" value="P:establishment of mitochondrion localization"/>
    <property type="evidence" value="ECO:0007669"/>
    <property type="project" value="TreeGrafter"/>
</dbReference>
<evidence type="ECO:0000256" key="2">
    <source>
        <dbReference type="ARBA" id="ARBA00022692"/>
    </source>
</evidence>
<name>A0A0L0HQL2_SPIPD</name>
<comment type="similarity">
    <text evidence="6">Belongs to the MDM10 family.</text>
</comment>
<sequence>MLDFMEYCLRRYYYSINWREDQYSTLLTDSRRLLDFAVPHGFSITLGKTISPVLKGTYTLGIPNIRSVGFLFTSAPLDLPPMHLKDEGGLTPSCVDDLKVYGAARINSSIPVVPSTHEAIKSSDTGNYLVYGRLFEDLRLEALYSKSLSRNTLIVASGVNSWKPRAPNSSSSVNTQLLYSSLSYSSELSYSSDDHVIGLSGLYRFSGSNWSAGSEVYYTAKERSGGLSLGARYKNPSKLDAPAEPKTVLTFLANPMMGHVSASYATTIRKNLTMATRYDFNVYSYEADLVLGVEYAPPEKEQLVKARVSLSEGLALKLEGQYKRALFSIGLMTQFVHNPRRSIGIELQIS</sequence>
<dbReference type="GO" id="GO:0015914">
    <property type="term" value="P:phospholipid transport"/>
    <property type="evidence" value="ECO:0007669"/>
    <property type="project" value="TreeGrafter"/>
</dbReference>
<dbReference type="Pfam" id="PF12519">
    <property type="entry name" value="MDM10"/>
    <property type="match status" value="1"/>
</dbReference>
<dbReference type="GO" id="GO:1990456">
    <property type="term" value="P:mitochondrion-endoplasmic reticulum membrane tethering"/>
    <property type="evidence" value="ECO:0007669"/>
    <property type="project" value="UniProtKB-UniRule"/>
</dbReference>
<dbReference type="PANTHER" id="PTHR28035">
    <property type="entry name" value="MITOCHONDRIAL DISTRIBUTION AND MORPHOLOGY PROTEIN 10"/>
    <property type="match status" value="1"/>
</dbReference>
<keyword evidence="5 6" id="KW-0472">Membrane</keyword>
<reference evidence="7 8" key="1">
    <citation type="submission" date="2009-08" db="EMBL/GenBank/DDBJ databases">
        <title>The Genome Sequence of Spizellomyces punctatus strain DAOM BR117.</title>
        <authorList>
            <consortium name="The Broad Institute Genome Sequencing Platform"/>
            <person name="Russ C."/>
            <person name="Cuomo C."/>
            <person name="Shea T."/>
            <person name="Young S.K."/>
            <person name="Zeng Q."/>
            <person name="Koehrsen M."/>
            <person name="Haas B."/>
            <person name="Borodovsky M."/>
            <person name="Guigo R."/>
            <person name="Alvarado L."/>
            <person name="Berlin A."/>
            <person name="Bochicchio J."/>
            <person name="Borenstein D."/>
            <person name="Chapman S."/>
            <person name="Chen Z."/>
            <person name="Engels R."/>
            <person name="Freedman E."/>
            <person name="Gellesch M."/>
            <person name="Goldberg J."/>
            <person name="Griggs A."/>
            <person name="Gujja S."/>
            <person name="Heiman D."/>
            <person name="Hepburn T."/>
            <person name="Howarth C."/>
            <person name="Jen D."/>
            <person name="Larson L."/>
            <person name="Lewis B."/>
            <person name="Mehta T."/>
            <person name="Park D."/>
            <person name="Pearson M."/>
            <person name="Roberts A."/>
            <person name="Saif S."/>
            <person name="Shenoy N."/>
            <person name="Sisk P."/>
            <person name="Stolte C."/>
            <person name="Sykes S."/>
            <person name="Thomson T."/>
            <person name="Walk T."/>
            <person name="White J."/>
            <person name="Yandava C."/>
            <person name="Burger G."/>
            <person name="Gray M.W."/>
            <person name="Holland P.W.H."/>
            <person name="King N."/>
            <person name="Lang F.B.F."/>
            <person name="Roger A.J."/>
            <person name="Ruiz-Trillo I."/>
            <person name="Lander E."/>
            <person name="Nusbaum C."/>
        </authorList>
    </citation>
    <scope>NUCLEOTIDE SEQUENCE [LARGE SCALE GENOMIC DNA]</scope>
    <source>
        <strain evidence="7 8">DAOM BR117</strain>
    </source>
</reference>
<keyword evidence="1 6" id="KW-1134">Transmembrane beta strand</keyword>